<dbReference type="AlphaFoldDB" id="A0A4Q1APN7"/>
<dbReference type="OrthoDB" id="9798003at2"/>
<feature type="domain" description="DJ-1/PfpI" evidence="1">
    <location>
        <begin position="2"/>
        <end position="170"/>
    </location>
</feature>
<protein>
    <submittedName>
        <fullName evidence="2">Glutamine amidotransferase</fullName>
    </submittedName>
</protein>
<dbReference type="Pfam" id="PF01965">
    <property type="entry name" value="DJ-1_PfpI"/>
    <property type="match status" value="1"/>
</dbReference>
<gene>
    <name evidence="2" type="ORF">CRV07_10065</name>
</gene>
<accession>A0A4Q1APN7</accession>
<dbReference type="InterPro" id="IPR002818">
    <property type="entry name" value="DJ-1/PfpI"/>
</dbReference>
<dbReference type="CDD" id="cd03139">
    <property type="entry name" value="GATase1_PfpI_2"/>
    <property type="match status" value="1"/>
</dbReference>
<evidence type="ECO:0000313" key="3">
    <source>
        <dbReference type="Proteomes" id="UP000289758"/>
    </source>
</evidence>
<reference evidence="2 3" key="1">
    <citation type="submission" date="2017-10" db="EMBL/GenBank/DDBJ databases">
        <title>Genomics of the genus Arcobacter.</title>
        <authorList>
            <person name="Perez-Cataluna A."/>
            <person name="Figueras M.J."/>
        </authorList>
    </citation>
    <scope>NUCLEOTIDE SEQUENCE [LARGE SCALE GENOMIC DNA]</scope>
    <source>
        <strain evidence="2 3">CECT 8441</strain>
    </source>
</reference>
<evidence type="ECO:0000259" key="1">
    <source>
        <dbReference type="Pfam" id="PF01965"/>
    </source>
</evidence>
<dbReference type="InterPro" id="IPR052158">
    <property type="entry name" value="INH-QAR"/>
</dbReference>
<dbReference type="GO" id="GO:0006355">
    <property type="term" value="P:regulation of DNA-templated transcription"/>
    <property type="evidence" value="ECO:0007669"/>
    <property type="project" value="TreeGrafter"/>
</dbReference>
<keyword evidence="2" id="KW-0315">Glutamine amidotransferase</keyword>
<dbReference type="Gene3D" id="3.40.50.880">
    <property type="match status" value="1"/>
</dbReference>
<dbReference type="GO" id="GO:0016740">
    <property type="term" value="F:transferase activity"/>
    <property type="evidence" value="ECO:0007669"/>
    <property type="project" value="UniProtKB-KW"/>
</dbReference>
<dbReference type="PANTHER" id="PTHR43130:SF14">
    <property type="entry name" value="DJ-1_PFPI DOMAIN-CONTAINING PROTEIN"/>
    <property type="match status" value="1"/>
</dbReference>
<name>A0A4Q1APN7_9BACT</name>
<evidence type="ECO:0000313" key="2">
    <source>
        <dbReference type="EMBL" id="RXK04923.1"/>
    </source>
</evidence>
<dbReference type="PANTHER" id="PTHR43130">
    <property type="entry name" value="ARAC-FAMILY TRANSCRIPTIONAL REGULATOR"/>
    <property type="match status" value="1"/>
</dbReference>
<keyword evidence="2" id="KW-0808">Transferase</keyword>
<proteinExistence type="predicted"/>
<dbReference type="EMBL" id="PDKK01000008">
    <property type="protein sequence ID" value="RXK04923.1"/>
    <property type="molecule type" value="Genomic_DNA"/>
</dbReference>
<dbReference type="SUPFAM" id="SSF52317">
    <property type="entry name" value="Class I glutamine amidotransferase-like"/>
    <property type="match status" value="1"/>
</dbReference>
<keyword evidence="3" id="KW-1185">Reference proteome</keyword>
<organism evidence="2 3">
    <name type="scientific">Halarcobacter ebronensis</name>
    <dbReference type="NCBI Taxonomy" id="1462615"/>
    <lineage>
        <taxon>Bacteria</taxon>
        <taxon>Pseudomonadati</taxon>
        <taxon>Campylobacterota</taxon>
        <taxon>Epsilonproteobacteria</taxon>
        <taxon>Campylobacterales</taxon>
        <taxon>Arcobacteraceae</taxon>
        <taxon>Halarcobacter</taxon>
    </lineage>
</organism>
<comment type="caution">
    <text evidence="2">The sequence shown here is derived from an EMBL/GenBank/DDBJ whole genome shotgun (WGS) entry which is preliminary data.</text>
</comment>
<dbReference type="InterPro" id="IPR029062">
    <property type="entry name" value="Class_I_gatase-like"/>
</dbReference>
<sequence length="193" mass="21794">MNIAIYIYDEAEVLDFSGPYEVFSVANRFLEESKKHKLFLVSQNKEVKARGDYKVLSHYTIDNHPKIDVLVVAGGVHTGELKKDEVISWISKIAKNVKFVASVCTGAFLLAKAEVIKEHKVTTHWEDIPDLKKDFPLLKVVEDVRWVDEGDIITSAGISAGIDMSLHLVSKLYSLELAQKVAKQMQFDWTKDS</sequence>
<dbReference type="RefSeq" id="WP_129087559.1">
    <property type="nucleotide sequence ID" value="NZ_CP053836.1"/>
</dbReference>
<dbReference type="Proteomes" id="UP000289758">
    <property type="component" value="Unassembled WGS sequence"/>
</dbReference>